<dbReference type="GO" id="GO:0003677">
    <property type="term" value="F:DNA binding"/>
    <property type="evidence" value="ECO:0007669"/>
    <property type="project" value="InterPro"/>
</dbReference>
<evidence type="ECO:0000313" key="9">
    <source>
        <dbReference type="Proteomes" id="UP001138997"/>
    </source>
</evidence>
<reference evidence="8" key="1">
    <citation type="submission" date="2021-11" db="EMBL/GenBank/DDBJ databases">
        <title>Streptomyces corallinus and Kineosporia corallina sp. nov., two new coral-derived marine actinobacteria.</title>
        <authorList>
            <person name="Buangrab K."/>
            <person name="Sutthacheep M."/>
            <person name="Yeemin T."/>
            <person name="Harunari E."/>
            <person name="Igarashi Y."/>
            <person name="Sripreechasak P."/>
            <person name="Kanchanasin P."/>
            <person name="Tanasupawat S."/>
            <person name="Phongsopitanun W."/>
        </authorList>
    </citation>
    <scope>NUCLEOTIDE SEQUENCE</scope>
    <source>
        <strain evidence="8">JCM 31032</strain>
    </source>
</reference>
<dbReference type="NCBIfam" id="TIGR02937">
    <property type="entry name" value="sigma70-ECF"/>
    <property type="match status" value="1"/>
</dbReference>
<feature type="region of interest" description="Disordered" evidence="5">
    <location>
        <begin position="160"/>
        <end position="189"/>
    </location>
</feature>
<evidence type="ECO:0000256" key="3">
    <source>
        <dbReference type="ARBA" id="ARBA00023082"/>
    </source>
</evidence>
<dbReference type="InterPro" id="IPR007627">
    <property type="entry name" value="RNA_pol_sigma70_r2"/>
</dbReference>
<keyword evidence="2" id="KW-0805">Transcription regulation</keyword>
<keyword evidence="3" id="KW-0731">Sigma factor</keyword>
<dbReference type="InterPro" id="IPR013325">
    <property type="entry name" value="RNA_pol_sigma_r2"/>
</dbReference>
<accession>A0A9X1SXJ0</accession>
<evidence type="ECO:0000313" key="8">
    <source>
        <dbReference type="EMBL" id="MCD5315235.1"/>
    </source>
</evidence>
<dbReference type="InterPro" id="IPR013324">
    <property type="entry name" value="RNA_pol_sigma_r3/r4-like"/>
</dbReference>
<dbReference type="RefSeq" id="WP_231448035.1">
    <property type="nucleotide sequence ID" value="NZ_JAJOMB010000020.1"/>
</dbReference>
<dbReference type="Proteomes" id="UP001138997">
    <property type="component" value="Unassembled WGS sequence"/>
</dbReference>
<dbReference type="EMBL" id="JAJOMB010000020">
    <property type="protein sequence ID" value="MCD5315235.1"/>
    <property type="molecule type" value="Genomic_DNA"/>
</dbReference>
<dbReference type="InterPro" id="IPR039425">
    <property type="entry name" value="RNA_pol_sigma-70-like"/>
</dbReference>
<dbReference type="InterPro" id="IPR036388">
    <property type="entry name" value="WH-like_DNA-bd_sf"/>
</dbReference>
<gene>
    <name evidence="8" type="ORF">LR394_30470</name>
</gene>
<sequence>MKDEAFRRLYTTHFTAILNYAQRRVSTPDDAADLVAETFLVAWRRRAEIPPGGEARLWLFGVARLVLANHTRGEQRRVRLGERLRLDLREGLEDPAVDLVEALAVDAALSALDDTDREVLELTVWEQLSPREIGALLDLPARVVRSRLFRARTRMRGRFDSGNLTNDRAGAGHVPDVRTALTPRKERKA</sequence>
<name>A0A9X1SXJ0_9ACTN</name>
<dbReference type="SUPFAM" id="SSF88659">
    <property type="entry name" value="Sigma3 and sigma4 domains of RNA polymerase sigma factors"/>
    <property type="match status" value="1"/>
</dbReference>
<keyword evidence="9" id="KW-1185">Reference proteome</keyword>
<dbReference type="Gene3D" id="1.10.1740.10">
    <property type="match status" value="1"/>
</dbReference>
<dbReference type="GO" id="GO:0016987">
    <property type="term" value="F:sigma factor activity"/>
    <property type="evidence" value="ECO:0007669"/>
    <property type="project" value="UniProtKB-KW"/>
</dbReference>
<comment type="similarity">
    <text evidence="1">Belongs to the sigma-70 factor family. ECF subfamily.</text>
</comment>
<keyword evidence="4" id="KW-0804">Transcription</keyword>
<dbReference type="PANTHER" id="PTHR43133">
    <property type="entry name" value="RNA POLYMERASE ECF-TYPE SIGMA FACTO"/>
    <property type="match status" value="1"/>
</dbReference>
<protein>
    <submittedName>
        <fullName evidence="8">RNA polymerase sigma factor</fullName>
    </submittedName>
</protein>
<evidence type="ECO:0000259" key="6">
    <source>
        <dbReference type="Pfam" id="PF04542"/>
    </source>
</evidence>
<dbReference type="PANTHER" id="PTHR43133:SF25">
    <property type="entry name" value="RNA POLYMERASE SIGMA FACTOR RFAY-RELATED"/>
    <property type="match status" value="1"/>
</dbReference>
<evidence type="ECO:0000256" key="2">
    <source>
        <dbReference type="ARBA" id="ARBA00023015"/>
    </source>
</evidence>
<dbReference type="Gene3D" id="1.10.10.10">
    <property type="entry name" value="Winged helix-like DNA-binding domain superfamily/Winged helix DNA-binding domain"/>
    <property type="match status" value="1"/>
</dbReference>
<comment type="caution">
    <text evidence="8">The sequence shown here is derived from an EMBL/GenBank/DDBJ whole genome shotgun (WGS) entry which is preliminary data.</text>
</comment>
<dbReference type="Pfam" id="PF08281">
    <property type="entry name" value="Sigma70_r4_2"/>
    <property type="match status" value="1"/>
</dbReference>
<evidence type="ECO:0000256" key="1">
    <source>
        <dbReference type="ARBA" id="ARBA00010641"/>
    </source>
</evidence>
<dbReference type="AlphaFoldDB" id="A0A9X1SXJ0"/>
<proteinExistence type="inferred from homology"/>
<evidence type="ECO:0000256" key="4">
    <source>
        <dbReference type="ARBA" id="ARBA00023163"/>
    </source>
</evidence>
<evidence type="ECO:0000256" key="5">
    <source>
        <dbReference type="SAM" id="MobiDB-lite"/>
    </source>
</evidence>
<dbReference type="SUPFAM" id="SSF88946">
    <property type="entry name" value="Sigma2 domain of RNA polymerase sigma factors"/>
    <property type="match status" value="1"/>
</dbReference>
<feature type="domain" description="RNA polymerase sigma-70 region 2" evidence="6">
    <location>
        <begin position="9"/>
        <end position="77"/>
    </location>
</feature>
<feature type="domain" description="RNA polymerase sigma factor 70 region 4 type 2" evidence="7">
    <location>
        <begin position="103"/>
        <end position="155"/>
    </location>
</feature>
<dbReference type="InterPro" id="IPR013249">
    <property type="entry name" value="RNA_pol_sigma70_r4_t2"/>
</dbReference>
<dbReference type="CDD" id="cd06171">
    <property type="entry name" value="Sigma70_r4"/>
    <property type="match status" value="1"/>
</dbReference>
<evidence type="ECO:0000259" key="7">
    <source>
        <dbReference type="Pfam" id="PF08281"/>
    </source>
</evidence>
<dbReference type="GO" id="GO:0006352">
    <property type="term" value="P:DNA-templated transcription initiation"/>
    <property type="evidence" value="ECO:0007669"/>
    <property type="project" value="InterPro"/>
</dbReference>
<organism evidence="8 9">
    <name type="scientific">Kineosporia babensis</name>
    <dbReference type="NCBI Taxonomy" id="499548"/>
    <lineage>
        <taxon>Bacteria</taxon>
        <taxon>Bacillati</taxon>
        <taxon>Actinomycetota</taxon>
        <taxon>Actinomycetes</taxon>
        <taxon>Kineosporiales</taxon>
        <taxon>Kineosporiaceae</taxon>
        <taxon>Kineosporia</taxon>
    </lineage>
</organism>
<dbReference type="InterPro" id="IPR014284">
    <property type="entry name" value="RNA_pol_sigma-70_dom"/>
</dbReference>
<dbReference type="Pfam" id="PF04542">
    <property type="entry name" value="Sigma70_r2"/>
    <property type="match status" value="1"/>
</dbReference>